<dbReference type="PANTHER" id="PTHR33392:SF6">
    <property type="entry name" value="POLYISOPRENYL-TEICHOIC ACID--PEPTIDOGLYCAN TEICHOIC ACID TRANSFERASE TAGU"/>
    <property type="match status" value="1"/>
</dbReference>
<dbReference type="InterPro" id="IPR050922">
    <property type="entry name" value="LytR/CpsA/Psr_CW_biosynth"/>
</dbReference>
<comment type="similarity">
    <text evidence="1">Belongs to the LytR/CpsA/Psr (LCP) family.</text>
</comment>
<evidence type="ECO:0000256" key="1">
    <source>
        <dbReference type="ARBA" id="ARBA00006068"/>
    </source>
</evidence>
<dbReference type="NCBIfam" id="TIGR00350">
    <property type="entry name" value="lytR_cpsA_psr"/>
    <property type="match status" value="1"/>
</dbReference>
<evidence type="ECO:0000313" key="3">
    <source>
        <dbReference type="EMBL" id="TNC37489.1"/>
    </source>
</evidence>
<gene>
    <name evidence="4" type="ORF">FHE65_17065</name>
    <name evidence="3" type="ORF">FHE65_25065</name>
</gene>
<dbReference type="OrthoDB" id="9782542at2"/>
<evidence type="ECO:0000259" key="2">
    <source>
        <dbReference type="Pfam" id="PF03816"/>
    </source>
</evidence>
<feature type="domain" description="Cell envelope-related transcriptional attenuator" evidence="2">
    <location>
        <begin position="112"/>
        <end position="261"/>
    </location>
</feature>
<evidence type="ECO:0000313" key="5">
    <source>
        <dbReference type="Proteomes" id="UP000306740"/>
    </source>
</evidence>
<dbReference type="Pfam" id="PF03816">
    <property type="entry name" value="LytR_cpsA_psr"/>
    <property type="match status" value="1"/>
</dbReference>
<protein>
    <submittedName>
        <fullName evidence="4">LytR family transcriptional regulator</fullName>
    </submittedName>
</protein>
<sequence>MSDYDGAGKRRAEKPRGWVRRHWVATTLLAALALVLVGTSAYALNMLNSFGKIDKVATGALKEENRPDPAPGEALNILVLGADAEADGNNNSSSIKADLDEDGRWKDGRIHRSDTIMVAHVSADRSRVSVISIPRDSYVTIYDEKGEPRGENKINAAFADYGPNGAISTVEHLTNLRLDHLVIMDWDGFRDMTQAVGGVRVYIPETFYDTSQKVEWEKGWHKLKGKRALQYVRTRYGLGDGDFDRIKRQQNFIRLLLKKMMSSENISNPISLQKTVSSVAKHLTIDEEFSVSTITDLAWNMKGLNVDEVDFMTVPLAPIRFGKDANGQSIVNLDEEKGKDLWRMVRNDRVKRYLRLNPDVTKLGSETEVS</sequence>
<dbReference type="InterPro" id="IPR004474">
    <property type="entry name" value="LytR_CpsA_psr"/>
</dbReference>
<name>A0A5C4MJ30_9ACTN</name>
<dbReference type="PANTHER" id="PTHR33392">
    <property type="entry name" value="POLYISOPRENYL-TEICHOIC ACID--PEPTIDOGLYCAN TEICHOIC ACID TRANSFERASE TAGU"/>
    <property type="match status" value="1"/>
</dbReference>
<organism evidence="4 5">
    <name type="scientific">Mumia zhuanghuii</name>
    <dbReference type="NCBI Taxonomy" id="2585211"/>
    <lineage>
        <taxon>Bacteria</taxon>
        <taxon>Bacillati</taxon>
        <taxon>Actinomycetota</taxon>
        <taxon>Actinomycetes</taxon>
        <taxon>Propionibacteriales</taxon>
        <taxon>Nocardioidaceae</taxon>
        <taxon>Mumia</taxon>
    </lineage>
</organism>
<dbReference type="Proteomes" id="UP000306740">
    <property type="component" value="Unassembled WGS sequence"/>
</dbReference>
<dbReference type="AlphaFoldDB" id="A0A5C4MJ30"/>
<dbReference type="EMBL" id="VDFR01000075">
    <property type="protein sequence ID" value="TNC44184.1"/>
    <property type="molecule type" value="Genomic_DNA"/>
</dbReference>
<accession>A0A5C4MJ30</accession>
<dbReference type="RefSeq" id="WP_139106296.1">
    <property type="nucleotide sequence ID" value="NZ_VDFR01000075.1"/>
</dbReference>
<comment type="caution">
    <text evidence="4">The sequence shown here is derived from an EMBL/GenBank/DDBJ whole genome shotgun (WGS) entry which is preliminary data.</text>
</comment>
<dbReference type="Gene3D" id="3.40.630.190">
    <property type="entry name" value="LCP protein"/>
    <property type="match status" value="1"/>
</dbReference>
<evidence type="ECO:0000313" key="4">
    <source>
        <dbReference type="EMBL" id="TNC44184.1"/>
    </source>
</evidence>
<dbReference type="EMBL" id="VDFR01000127">
    <property type="protein sequence ID" value="TNC37489.1"/>
    <property type="molecule type" value="Genomic_DNA"/>
</dbReference>
<reference evidence="4 5" key="1">
    <citation type="submission" date="2019-05" db="EMBL/GenBank/DDBJ databases">
        <title>Mumia sp. nov., isolated from the intestinal contents of plateau pika (Ochotona curzoniae) in the Qinghai-Tibet plateau of China.</title>
        <authorList>
            <person name="Tian Z."/>
        </authorList>
    </citation>
    <scope>NUCLEOTIDE SEQUENCE [LARGE SCALE GENOMIC DNA]</scope>
    <source>
        <strain evidence="5">527</strain>
        <strain evidence="4">Z527</strain>
    </source>
</reference>
<proteinExistence type="inferred from homology"/>